<evidence type="ECO:0000256" key="2">
    <source>
        <dbReference type="SAM" id="SignalP"/>
    </source>
</evidence>
<feature type="signal peptide" evidence="2">
    <location>
        <begin position="1"/>
        <end position="22"/>
    </location>
</feature>
<reference evidence="3" key="1">
    <citation type="submission" date="2023-03" db="EMBL/GenBank/DDBJ databases">
        <authorList>
            <person name="Shen W."/>
            <person name="Cai J."/>
        </authorList>
    </citation>
    <scope>NUCLEOTIDE SEQUENCE</scope>
    <source>
        <strain evidence="3">Y15</strain>
    </source>
</reference>
<keyword evidence="1" id="KW-0812">Transmembrane</keyword>
<keyword evidence="1" id="KW-0472">Membrane</keyword>
<feature type="transmembrane region" description="Helical" evidence="1">
    <location>
        <begin position="89"/>
        <end position="108"/>
    </location>
</feature>
<dbReference type="AlphaFoldDB" id="A0AAW8T735"/>
<organism evidence="3 4">
    <name type="scientific">Enterococcus raffinosus</name>
    <dbReference type="NCBI Taxonomy" id="71452"/>
    <lineage>
        <taxon>Bacteria</taxon>
        <taxon>Bacillati</taxon>
        <taxon>Bacillota</taxon>
        <taxon>Bacilli</taxon>
        <taxon>Lactobacillales</taxon>
        <taxon>Enterococcaceae</taxon>
        <taxon>Enterococcus</taxon>
    </lineage>
</organism>
<sequence length="117" mass="12693">MNKKIKLLVFAFLLSILFINHSNEKALAASESDQADSAITVVGAELIRPIKPNKLPGGEGSVTSEATRAPSKVTRVSQGVKYLPKTGSLSNRSALLGILIILVMYTLMKISRRERRG</sequence>
<keyword evidence="2" id="KW-0732">Signal</keyword>
<gene>
    <name evidence="3" type="ORF">P7D69_10305</name>
</gene>
<accession>A0AAW8T735</accession>
<evidence type="ECO:0008006" key="5">
    <source>
        <dbReference type="Google" id="ProtNLM"/>
    </source>
</evidence>
<dbReference type="RefSeq" id="WP_222227515.1">
    <property type="nucleotide sequence ID" value="NZ_CP081847.1"/>
</dbReference>
<dbReference type="EMBL" id="JARPXL010000008">
    <property type="protein sequence ID" value="MDT2544728.1"/>
    <property type="molecule type" value="Genomic_DNA"/>
</dbReference>
<comment type="caution">
    <text evidence="3">The sequence shown here is derived from an EMBL/GenBank/DDBJ whole genome shotgun (WGS) entry which is preliminary data.</text>
</comment>
<proteinExistence type="predicted"/>
<keyword evidence="1" id="KW-1133">Transmembrane helix</keyword>
<protein>
    <recommendedName>
        <fullName evidence="5">LPXTG-domain-containing protein cell wall anchor domain</fullName>
    </recommendedName>
</protein>
<name>A0AAW8T735_9ENTE</name>
<feature type="chain" id="PRO_5043723580" description="LPXTG-domain-containing protein cell wall anchor domain" evidence="2">
    <location>
        <begin position="23"/>
        <end position="117"/>
    </location>
</feature>
<evidence type="ECO:0000313" key="4">
    <source>
        <dbReference type="Proteomes" id="UP001254770"/>
    </source>
</evidence>
<evidence type="ECO:0000313" key="3">
    <source>
        <dbReference type="EMBL" id="MDT2544728.1"/>
    </source>
</evidence>
<evidence type="ECO:0000256" key="1">
    <source>
        <dbReference type="SAM" id="Phobius"/>
    </source>
</evidence>
<dbReference type="Proteomes" id="UP001254770">
    <property type="component" value="Unassembled WGS sequence"/>
</dbReference>